<dbReference type="KEGG" id="hir:HETIRDRAFT_107404"/>
<keyword evidence="3" id="KW-1185">Reference proteome</keyword>
<dbReference type="RefSeq" id="XP_009549773.1">
    <property type="nucleotide sequence ID" value="XM_009551478.1"/>
</dbReference>
<feature type="compositionally biased region" description="Pro residues" evidence="1">
    <location>
        <begin position="63"/>
        <end position="84"/>
    </location>
</feature>
<evidence type="ECO:0000256" key="1">
    <source>
        <dbReference type="SAM" id="MobiDB-lite"/>
    </source>
</evidence>
<dbReference type="InParanoid" id="W4JW03"/>
<accession>W4JW03</accession>
<organism evidence="2 3">
    <name type="scientific">Heterobasidion irregulare (strain TC 32-1)</name>
    <dbReference type="NCBI Taxonomy" id="747525"/>
    <lineage>
        <taxon>Eukaryota</taxon>
        <taxon>Fungi</taxon>
        <taxon>Dikarya</taxon>
        <taxon>Basidiomycota</taxon>
        <taxon>Agaricomycotina</taxon>
        <taxon>Agaricomycetes</taxon>
        <taxon>Russulales</taxon>
        <taxon>Bondarzewiaceae</taxon>
        <taxon>Heterobasidion</taxon>
        <taxon>Heterobasidion annosum species complex</taxon>
    </lineage>
</organism>
<evidence type="ECO:0000313" key="3">
    <source>
        <dbReference type="Proteomes" id="UP000030671"/>
    </source>
</evidence>
<dbReference type="Proteomes" id="UP000030671">
    <property type="component" value="Unassembled WGS sequence"/>
</dbReference>
<name>W4JW03_HETIT</name>
<dbReference type="GeneID" id="20666244"/>
<feature type="region of interest" description="Disordered" evidence="1">
    <location>
        <begin position="30"/>
        <end position="84"/>
    </location>
</feature>
<dbReference type="HOGENOM" id="CLU_2527736_0_0_1"/>
<protein>
    <submittedName>
        <fullName evidence="2">Uncharacterized protein</fullName>
    </submittedName>
</protein>
<sequence>MAGCAFSAPNPSPLEYLPVAVPPLLIFNPLHPHRSSLPPLTPPTPTHITQRTSSPELTRASLPPLPSPLPPPPPPLPPPPPFPQ</sequence>
<dbReference type="EMBL" id="KI925462">
    <property type="protein sequence ID" value="ETW77738.1"/>
    <property type="molecule type" value="Genomic_DNA"/>
</dbReference>
<gene>
    <name evidence="2" type="ORF">HETIRDRAFT_107404</name>
</gene>
<proteinExistence type="predicted"/>
<dbReference type="AlphaFoldDB" id="W4JW03"/>
<evidence type="ECO:0000313" key="2">
    <source>
        <dbReference type="EMBL" id="ETW77738.1"/>
    </source>
</evidence>
<reference evidence="2 3" key="1">
    <citation type="journal article" date="2012" name="New Phytol.">
        <title>Insight into trade-off between wood decay and parasitism from the genome of a fungal forest pathogen.</title>
        <authorList>
            <person name="Olson A."/>
            <person name="Aerts A."/>
            <person name="Asiegbu F."/>
            <person name="Belbahri L."/>
            <person name="Bouzid O."/>
            <person name="Broberg A."/>
            <person name="Canback B."/>
            <person name="Coutinho P.M."/>
            <person name="Cullen D."/>
            <person name="Dalman K."/>
            <person name="Deflorio G."/>
            <person name="van Diepen L.T."/>
            <person name="Dunand C."/>
            <person name="Duplessis S."/>
            <person name="Durling M."/>
            <person name="Gonthier P."/>
            <person name="Grimwood J."/>
            <person name="Fossdal C.G."/>
            <person name="Hansson D."/>
            <person name="Henrissat B."/>
            <person name="Hietala A."/>
            <person name="Himmelstrand K."/>
            <person name="Hoffmeister D."/>
            <person name="Hogberg N."/>
            <person name="James T.Y."/>
            <person name="Karlsson M."/>
            <person name="Kohler A."/>
            <person name="Kues U."/>
            <person name="Lee Y.H."/>
            <person name="Lin Y.C."/>
            <person name="Lind M."/>
            <person name="Lindquist E."/>
            <person name="Lombard V."/>
            <person name="Lucas S."/>
            <person name="Lunden K."/>
            <person name="Morin E."/>
            <person name="Murat C."/>
            <person name="Park J."/>
            <person name="Raffaello T."/>
            <person name="Rouze P."/>
            <person name="Salamov A."/>
            <person name="Schmutz J."/>
            <person name="Solheim H."/>
            <person name="Stahlberg J."/>
            <person name="Velez H."/>
            <person name="de Vries R.P."/>
            <person name="Wiebenga A."/>
            <person name="Woodward S."/>
            <person name="Yakovlev I."/>
            <person name="Garbelotto M."/>
            <person name="Martin F."/>
            <person name="Grigoriev I.V."/>
            <person name="Stenlid J."/>
        </authorList>
    </citation>
    <scope>NUCLEOTIDE SEQUENCE [LARGE SCALE GENOMIC DNA]</scope>
    <source>
        <strain evidence="2 3">TC 32-1</strain>
    </source>
</reference>